<dbReference type="SUPFAM" id="SSF53927">
    <property type="entry name" value="Cytidine deaminase-like"/>
    <property type="match status" value="1"/>
</dbReference>
<dbReference type="AlphaFoldDB" id="A0A510WGY6"/>
<keyword evidence="4 10" id="KW-0808">Transferase</keyword>
<comment type="catalytic activity">
    <reaction evidence="8 10">
        <text>(6R)-10-formyltetrahydrofolate + 5-amino-1-(5-phospho-beta-D-ribosyl)imidazole-4-carboxamide = 5-formamido-1-(5-phospho-D-ribosyl)imidazole-4-carboxamide + (6S)-5,6,7,8-tetrahydrofolate</text>
        <dbReference type="Rhea" id="RHEA:22192"/>
        <dbReference type="ChEBI" id="CHEBI:57453"/>
        <dbReference type="ChEBI" id="CHEBI:58467"/>
        <dbReference type="ChEBI" id="CHEBI:58475"/>
        <dbReference type="ChEBI" id="CHEBI:195366"/>
        <dbReference type="EC" id="2.1.2.3"/>
    </reaction>
</comment>
<dbReference type="InterPro" id="IPR036914">
    <property type="entry name" value="MGS-like_dom_sf"/>
</dbReference>
<dbReference type="NCBIfam" id="TIGR00355">
    <property type="entry name" value="purH"/>
    <property type="match status" value="1"/>
</dbReference>
<dbReference type="GO" id="GO:0005829">
    <property type="term" value="C:cytosol"/>
    <property type="evidence" value="ECO:0007669"/>
    <property type="project" value="TreeGrafter"/>
</dbReference>
<dbReference type="GO" id="GO:0004643">
    <property type="term" value="F:phosphoribosylaminoimidazolecarboxamide formyltransferase activity"/>
    <property type="evidence" value="ECO:0007669"/>
    <property type="project" value="UniProtKB-UniRule"/>
</dbReference>
<comment type="domain">
    <text evidence="10">The IMP cyclohydrolase activity resides in the N-terminal region.</text>
</comment>
<dbReference type="NCBIfam" id="NF002049">
    <property type="entry name" value="PRK00881.1"/>
    <property type="match status" value="1"/>
</dbReference>
<evidence type="ECO:0000256" key="3">
    <source>
        <dbReference type="ARBA" id="ARBA00007667"/>
    </source>
</evidence>
<dbReference type="UniPathway" id="UPA00074">
    <property type="reaction ID" value="UER00133"/>
</dbReference>
<reference evidence="12 13" key="1">
    <citation type="submission" date="2019-07" db="EMBL/GenBank/DDBJ databases">
        <title>Whole genome shotgun sequence of Enterococcus thailandicus NBRC 101867.</title>
        <authorList>
            <person name="Hosoyama A."/>
            <person name="Uohara A."/>
            <person name="Ohji S."/>
            <person name="Ichikawa N."/>
        </authorList>
    </citation>
    <scope>NUCLEOTIDE SEQUENCE [LARGE SCALE GENOMIC DNA]</scope>
    <source>
        <strain evidence="12 13">NBRC 101867</strain>
    </source>
</reference>
<dbReference type="PANTHER" id="PTHR11692:SF0">
    <property type="entry name" value="BIFUNCTIONAL PURINE BIOSYNTHESIS PROTEIN ATIC"/>
    <property type="match status" value="1"/>
</dbReference>
<dbReference type="PANTHER" id="PTHR11692">
    <property type="entry name" value="BIFUNCTIONAL PURINE BIOSYNTHESIS PROTEIN PURH"/>
    <property type="match status" value="1"/>
</dbReference>
<dbReference type="PROSITE" id="PS51855">
    <property type="entry name" value="MGS"/>
    <property type="match status" value="1"/>
</dbReference>
<keyword evidence="5 10" id="KW-0658">Purine biosynthesis</keyword>
<protein>
    <recommendedName>
        <fullName evidence="10">Bifunctional purine biosynthesis protein PurH</fullName>
    </recommendedName>
    <domain>
        <recommendedName>
            <fullName evidence="10">Phosphoribosylaminoimidazolecarboxamide formyltransferase</fullName>
            <ecNumber evidence="10">2.1.2.3</ecNumber>
        </recommendedName>
        <alternativeName>
            <fullName evidence="10">AICAR transformylase</fullName>
        </alternativeName>
    </domain>
    <domain>
        <recommendedName>
            <fullName evidence="10">IMP cyclohydrolase</fullName>
            <ecNumber evidence="10">3.5.4.10</ecNumber>
        </recommendedName>
        <alternativeName>
            <fullName evidence="10">ATIC</fullName>
        </alternativeName>
        <alternativeName>
            <fullName evidence="10">IMP synthase</fullName>
        </alternativeName>
        <alternativeName>
            <fullName evidence="10">Inosinicase</fullName>
        </alternativeName>
    </domain>
</protein>
<dbReference type="InterPro" id="IPR016193">
    <property type="entry name" value="Cytidine_deaminase-like"/>
</dbReference>
<dbReference type="FunFam" id="3.40.50.1380:FF:000001">
    <property type="entry name" value="Bifunctional purine biosynthesis protein PurH"/>
    <property type="match status" value="1"/>
</dbReference>
<dbReference type="SUPFAM" id="SSF52335">
    <property type="entry name" value="Methylglyoxal synthase-like"/>
    <property type="match status" value="1"/>
</dbReference>
<dbReference type="GO" id="GO:0003937">
    <property type="term" value="F:IMP cyclohydrolase activity"/>
    <property type="evidence" value="ECO:0007669"/>
    <property type="project" value="UniProtKB-UniRule"/>
</dbReference>
<dbReference type="FunFam" id="3.40.140.20:FF:000002">
    <property type="entry name" value="Bifunctional purine biosynthesis protein PurH"/>
    <property type="match status" value="1"/>
</dbReference>
<keyword evidence="7 10" id="KW-0511">Multifunctional enzyme</keyword>
<evidence type="ECO:0000256" key="9">
    <source>
        <dbReference type="ARBA" id="ARBA00050687"/>
    </source>
</evidence>
<name>A0A510WGY6_ENTTH</name>
<evidence type="ECO:0000259" key="11">
    <source>
        <dbReference type="PROSITE" id="PS51855"/>
    </source>
</evidence>
<comment type="caution">
    <text evidence="12">The sequence shown here is derived from an EMBL/GenBank/DDBJ whole genome shotgun (WGS) entry which is preliminary data.</text>
</comment>
<dbReference type="EC" id="3.5.4.10" evidence="10"/>
<evidence type="ECO:0000256" key="10">
    <source>
        <dbReference type="HAMAP-Rule" id="MF_00139"/>
    </source>
</evidence>
<comment type="catalytic activity">
    <reaction evidence="9 10">
        <text>IMP + H2O = 5-formamido-1-(5-phospho-D-ribosyl)imidazole-4-carboxamide</text>
        <dbReference type="Rhea" id="RHEA:18445"/>
        <dbReference type="ChEBI" id="CHEBI:15377"/>
        <dbReference type="ChEBI" id="CHEBI:58053"/>
        <dbReference type="ChEBI" id="CHEBI:58467"/>
        <dbReference type="EC" id="3.5.4.10"/>
    </reaction>
</comment>
<sequence length="511" mass="56352">MTRALISVSDKTGIVDFAKGLIANNIEIISTGGTKKALDQAGVKTISIDEVTGFPEMMDGRVKTLHPKIHGGLLGRRDVVEHMEDMARGEILPIDFVCVNLYPFKETILKPEVTEQEAIENIDIGGPSMLRSGAKNHEFVTVIVDPADYSLVLQELEAHGETQLATRKRLAAKVFRHTAAYDALIAQYLTEMVDEKEPEKLTLTYERKQDLRYGENSHQEAAFYQSALPEEYSIAAAKQVHGKELSFNNIRDADAALRIAREYDEPTVVALKHMNPCGIGTAPTIFEAWNYAFEADPVSIFGGIIVLNREVDVATAEKMHELFLEIIIAPGFTDAALEVLKKKKNLRILTISFEQRTASIVDETVSVLGGLLVQNQDLAMEHEEDWTVVTAKKPTMEQMEALAFAWKAVKHVKSNAIVVANEHQTVGIGAGQMNRVGSVKIAIEQAGEKLEGAVLASDAFFPMDDSVEYAATHGIKAIIQPGGSIKDQASIDMANHYDIAMVFTNVRHFRH</sequence>
<evidence type="ECO:0000256" key="7">
    <source>
        <dbReference type="ARBA" id="ARBA00023268"/>
    </source>
</evidence>
<comment type="pathway">
    <text evidence="2 10">Purine metabolism; IMP biosynthesis via de novo pathway; 5-formamido-1-(5-phospho-D-ribosyl)imidazole-4-carboxamide from 5-amino-1-(5-phospho-D-ribosyl)imidazole-4-carboxamide (10-formyl THF route): step 1/1.</text>
</comment>
<dbReference type="EMBL" id="BJUG01000012">
    <property type="protein sequence ID" value="GEK37841.1"/>
    <property type="molecule type" value="Genomic_DNA"/>
</dbReference>
<dbReference type="Pfam" id="PF01808">
    <property type="entry name" value="AICARFT_IMPCHas"/>
    <property type="match status" value="1"/>
</dbReference>
<evidence type="ECO:0000313" key="12">
    <source>
        <dbReference type="EMBL" id="GEK37841.1"/>
    </source>
</evidence>
<evidence type="ECO:0000256" key="2">
    <source>
        <dbReference type="ARBA" id="ARBA00004954"/>
    </source>
</evidence>
<evidence type="ECO:0000313" key="13">
    <source>
        <dbReference type="Proteomes" id="UP000321361"/>
    </source>
</evidence>
<dbReference type="HAMAP" id="MF_00139">
    <property type="entry name" value="PurH"/>
    <property type="match status" value="1"/>
</dbReference>
<evidence type="ECO:0000256" key="5">
    <source>
        <dbReference type="ARBA" id="ARBA00022755"/>
    </source>
</evidence>
<dbReference type="InterPro" id="IPR011607">
    <property type="entry name" value="MGS-like_dom"/>
</dbReference>
<dbReference type="EC" id="2.1.2.3" evidence="10"/>
<dbReference type="Gene3D" id="3.40.50.1380">
    <property type="entry name" value="Methylglyoxal synthase-like domain"/>
    <property type="match status" value="1"/>
</dbReference>
<dbReference type="CDD" id="cd01421">
    <property type="entry name" value="IMPCH"/>
    <property type="match status" value="1"/>
</dbReference>
<dbReference type="OrthoDB" id="9802065at2"/>
<dbReference type="Gene3D" id="3.40.140.20">
    <property type="match status" value="2"/>
</dbReference>
<accession>A0A510WGY6</accession>
<evidence type="ECO:0000256" key="4">
    <source>
        <dbReference type="ARBA" id="ARBA00022679"/>
    </source>
</evidence>
<organism evidence="12 13">
    <name type="scientific">Enterococcus thailandicus</name>
    <dbReference type="NCBI Taxonomy" id="417368"/>
    <lineage>
        <taxon>Bacteria</taxon>
        <taxon>Bacillati</taxon>
        <taxon>Bacillota</taxon>
        <taxon>Bacilli</taxon>
        <taxon>Lactobacillales</taxon>
        <taxon>Enterococcaceae</taxon>
        <taxon>Enterococcus</taxon>
    </lineage>
</organism>
<comment type="pathway">
    <text evidence="1 10">Purine metabolism; IMP biosynthesis via de novo pathway; IMP from 5-formamido-1-(5-phospho-D-ribosyl)imidazole-4-carboxamide: step 1/1.</text>
</comment>
<dbReference type="PIRSF" id="PIRSF000414">
    <property type="entry name" value="AICARFT_IMPCHas"/>
    <property type="match status" value="1"/>
</dbReference>
<dbReference type="FunFam" id="3.40.140.20:FF:000001">
    <property type="entry name" value="Bifunctional purine biosynthesis protein PurH"/>
    <property type="match status" value="1"/>
</dbReference>
<dbReference type="InterPro" id="IPR002695">
    <property type="entry name" value="PurH-like"/>
</dbReference>
<evidence type="ECO:0000256" key="1">
    <source>
        <dbReference type="ARBA" id="ARBA00004844"/>
    </source>
</evidence>
<dbReference type="SMART" id="SM00798">
    <property type="entry name" value="AICARFT_IMPCHas"/>
    <property type="match status" value="1"/>
</dbReference>
<feature type="domain" description="MGS-like" evidence="11">
    <location>
        <begin position="1"/>
        <end position="144"/>
    </location>
</feature>
<evidence type="ECO:0000256" key="6">
    <source>
        <dbReference type="ARBA" id="ARBA00022801"/>
    </source>
</evidence>
<dbReference type="Pfam" id="PF02142">
    <property type="entry name" value="MGS"/>
    <property type="match status" value="1"/>
</dbReference>
<dbReference type="Proteomes" id="UP000321361">
    <property type="component" value="Unassembled WGS sequence"/>
</dbReference>
<proteinExistence type="inferred from homology"/>
<dbReference type="RefSeq" id="WP_071869281.1">
    <property type="nucleotide sequence ID" value="NZ_BJUG01000012.1"/>
</dbReference>
<dbReference type="GO" id="GO:0006189">
    <property type="term" value="P:'de novo' IMP biosynthetic process"/>
    <property type="evidence" value="ECO:0007669"/>
    <property type="project" value="UniProtKB-UniRule"/>
</dbReference>
<dbReference type="InterPro" id="IPR024051">
    <property type="entry name" value="AICAR_Tfase_dup_dom_sf"/>
</dbReference>
<evidence type="ECO:0000256" key="8">
    <source>
        <dbReference type="ARBA" id="ARBA00050488"/>
    </source>
</evidence>
<keyword evidence="6 10" id="KW-0378">Hydrolase</keyword>
<dbReference type="SMART" id="SM00851">
    <property type="entry name" value="MGS"/>
    <property type="match status" value="1"/>
</dbReference>
<gene>
    <name evidence="10 12" type="primary">purH</name>
    <name evidence="12" type="ORF">ETH01_21280</name>
</gene>
<comment type="similarity">
    <text evidence="3 10">Belongs to the PurH family.</text>
</comment>